<gene>
    <name evidence="1" type="ORF">SAMN04487859_12130</name>
</gene>
<keyword evidence="2" id="KW-1185">Reference proteome</keyword>
<proteinExistence type="predicted"/>
<sequence length="65" mass="7823">MDFRSITREEHEDARQVARDIAKTKQYDFYFANVRHYRFARTGKIRIIIVMLNRSIVLTFLNATD</sequence>
<dbReference type="STRING" id="1005928.SAMN04487859_12130"/>
<evidence type="ECO:0000313" key="1">
    <source>
        <dbReference type="EMBL" id="SFO25818.1"/>
    </source>
</evidence>
<protein>
    <submittedName>
        <fullName evidence="1">Uncharacterized protein</fullName>
    </submittedName>
</protein>
<accession>A0A1I5FPV1</accession>
<organism evidence="1 2">
    <name type="scientific">Roseovarius lutimaris</name>
    <dbReference type="NCBI Taxonomy" id="1005928"/>
    <lineage>
        <taxon>Bacteria</taxon>
        <taxon>Pseudomonadati</taxon>
        <taxon>Pseudomonadota</taxon>
        <taxon>Alphaproteobacteria</taxon>
        <taxon>Rhodobacterales</taxon>
        <taxon>Roseobacteraceae</taxon>
        <taxon>Roseovarius</taxon>
    </lineage>
</organism>
<name>A0A1I5FPV1_9RHOB</name>
<evidence type="ECO:0000313" key="2">
    <source>
        <dbReference type="Proteomes" id="UP000198599"/>
    </source>
</evidence>
<reference evidence="2" key="1">
    <citation type="submission" date="2016-10" db="EMBL/GenBank/DDBJ databases">
        <authorList>
            <person name="Varghese N."/>
            <person name="Submissions S."/>
        </authorList>
    </citation>
    <scope>NUCLEOTIDE SEQUENCE [LARGE SCALE GENOMIC DNA]</scope>
    <source>
        <strain evidence="2">DSM 28463</strain>
    </source>
</reference>
<dbReference type="Proteomes" id="UP000198599">
    <property type="component" value="Unassembled WGS sequence"/>
</dbReference>
<dbReference type="EMBL" id="FOVP01000021">
    <property type="protein sequence ID" value="SFO25818.1"/>
    <property type="molecule type" value="Genomic_DNA"/>
</dbReference>
<dbReference type="AlphaFoldDB" id="A0A1I5FPV1"/>